<dbReference type="SUPFAM" id="SSF88874">
    <property type="entry name" value="Receptor-binding domain of short tail fibre protein gp12"/>
    <property type="match status" value="1"/>
</dbReference>
<evidence type="ECO:0000259" key="1">
    <source>
        <dbReference type="Pfam" id="PF07484"/>
    </source>
</evidence>
<organism evidence="2 3">
    <name type="scientific">Niastella yeongjuensis</name>
    <dbReference type="NCBI Taxonomy" id="354355"/>
    <lineage>
        <taxon>Bacteria</taxon>
        <taxon>Pseudomonadati</taxon>
        <taxon>Bacteroidota</taxon>
        <taxon>Chitinophagia</taxon>
        <taxon>Chitinophagales</taxon>
        <taxon>Chitinophagaceae</taxon>
        <taxon>Niastella</taxon>
    </lineage>
</organism>
<dbReference type="InterPro" id="IPR037053">
    <property type="entry name" value="Phage_tail_collar_dom_sf"/>
</dbReference>
<dbReference type="Pfam" id="PF07484">
    <property type="entry name" value="Collar"/>
    <property type="match status" value="1"/>
</dbReference>
<name>A0A1V9FC14_9BACT</name>
<reference evidence="3" key="1">
    <citation type="submission" date="2016-04" db="EMBL/GenBank/DDBJ databases">
        <authorList>
            <person name="Chen L."/>
            <person name="Zhuang W."/>
            <person name="Wang G."/>
        </authorList>
    </citation>
    <scope>NUCLEOTIDE SEQUENCE [LARGE SCALE GENOMIC DNA]</scope>
    <source>
        <strain evidence="3">17621</strain>
    </source>
</reference>
<dbReference type="EMBL" id="LVXG01000002">
    <property type="protein sequence ID" value="OQP55904.1"/>
    <property type="molecule type" value="Genomic_DNA"/>
</dbReference>
<accession>A0A1V9FC14</accession>
<proteinExistence type="predicted"/>
<evidence type="ECO:0000313" key="2">
    <source>
        <dbReference type="EMBL" id="OQP55904.1"/>
    </source>
</evidence>
<feature type="domain" description="Phage tail collar" evidence="1">
    <location>
        <begin position="7"/>
        <end position="63"/>
    </location>
</feature>
<evidence type="ECO:0000313" key="3">
    <source>
        <dbReference type="Proteomes" id="UP000192610"/>
    </source>
</evidence>
<dbReference type="STRING" id="354355.SAMN05660816_05045"/>
<sequence>MMDGYIGDIKLFAGNFAPKNWMFCQGQLLSIATNTVVFYVLGTRYGGNGTTNFALPDLRSRMPVGAGQGAGLSAYSVGQKGGVETVTLQPNNFPVHSHTLPNVGMNCYTGYGNTDVPFNNYPARIPGKNMYATTMPSGTTMPTVQSVQQTSSAGADTLTPINLIQPVLAINFIICVQGQLPISTI</sequence>
<dbReference type="Gene3D" id="3.90.1340.10">
    <property type="entry name" value="Phage tail collar domain"/>
    <property type="match status" value="1"/>
</dbReference>
<protein>
    <recommendedName>
        <fullName evidence="1">Phage tail collar domain-containing protein</fullName>
    </recommendedName>
</protein>
<dbReference type="Proteomes" id="UP000192610">
    <property type="component" value="Unassembled WGS sequence"/>
</dbReference>
<keyword evidence="3" id="KW-1185">Reference proteome</keyword>
<gene>
    <name evidence="2" type="ORF">A4H97_20145</name>
</gene>
<dbReference type="InterPro" id="IPR011083">
    <property type="entry name" value="Phage_tail_collar_dom"/>
</dbReference>
<comment type="caution">
    <text evidence="2">The sequence shown here is derived from an EMBL/GenBank/DDBJ whole genome shotgun (WGS) entry which is preliminary data.</text>
</comment>
<dbReference type="AlphaFoldDB" id="A0A1V9FC14"/>